<name>A0A7Y0EFN4_9CLOT</name>
<dbReference type="EMBL" id="JABBNI010000013">
    <property type="protein sequence ID" value="NMM62526.1"/>
    <property type="molecule type" value="Genomic_DNA"/>
</dbReference>
<evidence type="ECO:0000256" key="2">
    <source>
        <dbReference type="ARBA" id="ARBA00022490"/>
    </source>
</evidence>
<evidence type="ECO:0000259" key="9">
    <source>
        <dbReference type="PROSITE" id="PS50995"/>
    </source>
</evidence>
<comment type="caution">
    <text evidence="10">The sequence shown here is derived from an EMBL/GenBank/DDBJ whole genome shotgun (WGS) entry which is preliminary data.</text>
</comment>
<dbReference type="AlphaFoldDB" id="A0A7Y0EFN4"/>
<dbReference type="GO" id="GO:0003700">
    <property type="term" value="F:DNA-binding transcription factor activity"/>
    <property type="evidence" value="ECO:0007669"/>
    <property type="project" value="InterPro"/>
</dbReference>
<keyword evidence="4" id="KW-0238">DNA-binding</keyword>
<dbReference type="InterPro" id="IPR000835">
    <property type="entry name" value="HTH_MarR-typ"/>
</dbReference>
<protein>
    <recommendedName>
        <fullName evidence="7">HTH-type transcriptional regulator SarZ</fullName>
    </recommendedName>
    <alternativeName>
        <fullName evidence="8">Staphylococcal accessory regulator Z</fullName>
    </alternativeName>
</protein>
<dbReference type="InterPro" id="IPR055166">
    <property type="entry name" value="Transc_reg_Sar_Rot_HTH"/>
</dbReference>
<evidence type="ECO:0000313" key="10">
    <source>
        <dbReference type="EMBL" id="NMM62526.1"/>
    </source>
</evidence>
<evidence type="ECO:0000256" key="5">
    <source>
        <dbReference type="ARBA" id="ARBA00023163"/>
    </source>
</evidence>
<reference evidence="10 11" key="2">
    <citation type="submission" date="2020-06" db="EMBL/GenBank/DDBJ databases">
        <title>Complete Genome Sequence of Clostridium muelleri sp. nov. P21T, an Acid-Alcohol Producing Acetogen Isolated from Old Hay.</title>
        <authorList>
            <person name="Duncan K.E."/>
            <person name="Tanner R.S."/>
        </authorList>
    </citation>
    <scope>NUCLEOTIDE SEQUENCE [LARGE SCALE GENOMIC DNA]</scope>
    <source>
        <strain evidence="10 11">P21</strain>
    </source>
</reference>
<proteinExistence type="inferred from homology"/>
<sequence>MNYEPLKLDNQLCFALYACAKEVTRIYKPILDKFGITYTQYITFLVLWEQDNITVKELGKKLHLDSGTLTPLLKKLENMGLLERIRDKEDERNVYIKLTEKGLNMKDDALEVPSKVFCTTGISMEEALDLREKLKTLLNNLDEKA</sequence>
<dbReference type="SUPFAM" id="SSF46785">
    <property type="entry name" value="Winged helix' DNA-binding domain"/>
    <property type="match status" value="1"/>
</dbReference>
<accession>A0A7Y0EFN4</accession>
<keyword evidence="3" id="KW-0805">Transcription regulation</keyword>
<keyword evidence="5" id="KW-0804">Transcription</keyword>
<evidence type="ECO:0000313" key="11">
    <source>
        <dbReference type="Proteomes" id="UP000537131"/>
    </source>
</evidence>
<dbReference type="PRINTS" id="PR00598">
    <property type="entry name" value="HTHMARR"/>
</dbReference>
<dbReference type="GO" id="GO:0005737">
    <property type="term" value="C:cytoplasm"/>
    <property type="evidence" value="ECO:0007669"/>
    <property type="project" value="UniProtKB-SubCell"/>
</dbReference>
<dbReference type="Proteomes" id="UP000537131">
    <property type="component" value="Unassembled WGS sequence"/>
</dbReference>
<evidence type="ECO:0000256" key="3">
    <source>
        <dbReference type="ARBA" id="ARBA00023015"/>
    </source>
</evidence>
<comment type="subcellular location">
    <subcellularLocation>
        <location evidence="1">Cytoplasm</location>
    </subcellularLocation>
</comment>
<dbReference type="FunFam" id="1.10.10.10:FF:000163">
    <property type="entry name" value="MarR family transcriptional regulator"/>
    <property type="match status" value="1"/>
</dbReference>
<dbReference type="PROSITE" id="PS50995">
    <property type="entry name" value="HTH_MARR_2"/>
    <property type="match status" value="1"/>
</dbReference>
<evidence type="ECO:0000256" key="1">
    <source>
        <dbReference type="ARBA" id="ARBA00004496"/>
    </source>
</evidence>
<keyword evidence="11" id="KW-1185">Reference proteome</keyword>
<keyword evidence="2" id="KW-0963">Cytoplasm</keyword>
<reference evidence="10 11" key="1">
    <citation type="submission" date="2020-04" db="EMBL/GenBank/DDBJ databases">
        <authorList>
            <person name="Doyle D.A."/>
        </authorList>
    </citation>
    <scope>NUCLEOTIDE SEQUENCE [LARGE SCALE GENOMIC DNA]</scope>
    <source>
        <strain evidence="10 11">P21</strain>
    </source>
</reference>
<dbReference type="Pfam" id="PF22381">
    <property type="entry name" value="Staph_reg_Sar_Rot"/>
    <property type="match status" value="1"/>
</dbReference>
<organism evidence="10 11">
    <name type="scientific">Clostridium muellerianum</name>
    <dbReference type="NCBI Taxonomy" id="2716538"/>
    <lineage>
        <taxon>Bacteria</taxon>
        <taxon>Bacillati</taxon>
        <taxon>Bacillota</taxon>
        <taxon>Clostridia</taxon>
        <taxon>Eubacteriales</taxon>
        <taxon>Clostridiaceae</taxon>
        <taxon>Clostridium</taxon>
    </lineage>
</organism>
<dbReference type="RefSeq" id="WP_169297126.1">
    <property type="nucleotide sequence ID" value="NZ_JABBNI010000013.1"/>
</dbReference>
<gene>
    <name evidence="10" type="ORF">HBE96_07440</name>
</gene>
<evidence type="ECO:0000256" key="8">
    <source>
        <dbReference type="ARBA" id="ARBA00047207"/>
    </source>
</evidence>
<dbReference type="SMART" id="SM00347">
    <property type="entry name" value="HTH_MARR"/>
    <property type="match status" value="1"/>
</dbReference>
<dbReference type="Gene3D" id="1.10.10.10">
    <property type="entry name" value="Winged helix-like DNA-binding domain superfamily/Winged helix DNA-binding domain"/>
    <property type="match status" value="1"/>
</dbReference>
<dbReference type="PANTHER" id="PTHR42756:SF1">
    <property type="entry name" value="TRANSCRIPTIONAL REPRESSOR OF EMRAB OPERON"/>
    <property type="match status" value="1"/>
</dbReference>
<feature type="domain" description="HTH marR-type" evidence="9">
    <location>
        <begin position="9"/>
        <end position="139"/>
    </location>
</feature>
<dbReference type="InterPro" id="IPR036388">
    <property type="entry name" value="WH-like_DNA-bd_sf"/>
</dbReference>
<dbReference type="PANTHER" id="PTHR42756">
    <property type="entry name" value="TRANSCRIPTIONAL REGULATOR, MARR"/>
    <property type="match status" value="1"/>
</dbReference>
<evidence type="ECO:0000256" key="7">
    <source>
        <dbReference type="ARBA" id="ARBA00047188"/>
    </source>
</evidence>
<evidence type="ECO:0000256" key="6">
    <source>
        <dbReference type="ARBA" id="ARBA00046337"/>
    </source>
</evidence>
<dbReference type="GO" id="GO:0003677">
    <property type="term" value="F:DNA binding"/>
    <property type="evidence" value="ECO:0007669"/>
    <property type="project" value="UniProtKB-KW"/>
</dbReference>
<comment type="similarity">
    <text evidence="6">Belongs to the SarZ family.</text>
</comment>
<dbReference type="InterPro" id="IPR036390">
    <property type="entry name" value="WH_DNA-bd_sf"/>
</dbReference>
<evidence type="ECO:0000256" key="4">
    <source>
        <dbReference type="ARBA" id="ARBA00023125"/>
    </source>
</evidence>